<dbReference type="InterPro" id="IPR032320">
    <property type="entry name" value="GH18_BT1044-like"/>
</dbReference>
<dbReference type="Pfam" id="PF16141">
    <property type="entry name" value="GH18_BT1044-like"/>
    <property type="match status" value="1"/>
</dbReference>
<organism evidence="2 3">
    <name type="scientific">Bacteroides reticulotermitis</name>
    <dbReference type="NCBI Taxonomy" id="1133319"/>
    <lineage>
        <taxon>Bacteria</taxon>
        <taxon>Pseudomonadati</taxon>
        <taxon>Bacteroidota</taxon>
        <taxon>Bacteroidia</taxon>
        <taxon>Bacteroidales</taxon>
        <taxon>Bacteroidaceae</taxon>
        <taxon>Bacteroides</taxon>
    </lineage>
</organism>
<name>A0A840D7X2_9BACE</name>
<keyword evidence="1" id="KW-0732">Signal</keyword>
<dbReference type="PROSITE" id="PS51257">
    <property type="entry name" value="PROKAR_LIPOPROTEIN"/>
    <property type="match status" value="1"/>
</dbReference>
<evidence type="ECO:0000313" key="3">
    <source>
        <dbReference type="Proteomes" id="UP000560658"/>
    </source>
</evidence>
<feature type="chain" id="PRO_5032453672" description="Endoglycosidase" evidence="1">
    <location>
        <begin position="23"/>
        <end position="353"/>
    </location>
</feature>
<comment type="caution">
    <text evidence="2">The sequence shown here is derived from an EMBL/GenBank/DDBJ whole genome shotgun (WGS) entry which is preliminary data.</text>
</comment>
<keyword evidence="3" id="KW-1185">Reference proteome</keyword>
<evidence type="ECO:0000256" key="1">
    <source>
        <dbReference type="SAM" id="SignalP"/>
    </source>
</evidence>
<dbReference type="InterPro" id="IPR017853">
    <property type="entry name" value="GH"/>
</dbReference>
<reference evidence="2" key="1">
    <citation type="submission" date="2020-08" db="EMBL/GenBank/DDBJ databases">
        <title>Genomic Encyclopedia of Type Strains, Phase IV (KMG-IV): sequencing the most valuable type-strain genomes for metagenomic binning, comparative biology and taxonomic classification.</title>
        <authorList>
            <person name="Goeker M."/>
        </authorList>
    </citation>
    <scope>NUCLEOTIDE SEQUENCE [LARGE SCALE GENOMIC DNA]</scope>
    <source>
        <strain evidence="2">DSM 105720</strain>
    </source>
</reference>
<evidence type="ECO:0008006" key="4">
    <source>
        <dbReference type="Google" id="ProtNLM"/>
    </source>
</evidence>
<sequence length="353" mass="40121">MKTKITSLLALLVGALAFYSCDTDIESEAIQKLKTYDEQYYKNLREYKKSDHAVFFGYYAAYAPIEGVEGYKDPASWGERFIGLPDSLDIVNLWMGIPSNDPSEVNYMPIAYQDMRHCQQVKGTRFVSHTDASWHTEFTYNGKKWDLNVDGEEGLKAYAESIVADILKYDIDGTDIDYEPRGYWGDGGVRFEILCKYLGELIGPKGIHSDKLFIIDYYSERPPRSSGELVNYYVQQCYGFGSASRLQSAYAAVNWIEPSKYICCETFGDYYENGGVAFTEADGNTITSPVWSDPVGKGTRMYSMEGMARWNPTQGRKGGFGAFYFDRDYYSKTGVPYYNVRRGIQLCNPSIKE</sequence>
<evidence type="ECO:0000313" key="2">
    <source>
        <dbReference type="EMBL" id="MBB4044725.1"/>
    </source>
</evidence>
<accession>A0A840D7X2</accession>
<feature type="signal peptide" evidence="1">
    <location>
        <begin position="1"/>
        <end position="22"/>
    </location>
</feature>
<proteinExistence type="predicted"/>
<dbReference type="EMBL" id="JACIER010000010">
    <property type="protein sequence ID" value="MBB4044725.1"/>
    <property type="molecule type" value="Genomic_DNA"/>
</dbReference>
<dbReference type="Gene3D" id="3.20.20.80">
    <property type="entry name" value="Glycosidases"/>
    <property type="match status" value="1"/>
</dbReference>
<dbReference type="RefSeq" id="WP_183208824.1">
    <property type="nucleotide sequence ID" value="NZ_JACIER010000010.1"/>
</dbReference>
<dbReference type="AlphaFoldDB" id="A0A840D7X2"/>
<dbReference type="SUPFAM" id="SSF51445">
    <property type="entry name" value="(Trans)glycosidases"/>
    <property type="match status" value="1"/>
</dbReference>
<gene>
    <name evidence="2" type="ORF">GGR06_002523</name>
</gene>
<dbReference type="Proteomes" id="UP000560658">
    <property type="component" value="Unassembled WGS sequence"/>
</dbReference>
<protein>
    <recommendedName>
        <fullName evidence="4">Endoglycosidase</fullName>
    </recommendedName>
</protein>